<name>A0ABU4US08_9PSEU</name>
<dbReference type="InterPro" id="IPR043504">
    <property type="entry name" value="Peptidase_S1_PA_chymotrypsin"/>
</dbReference>
<sequence length="363" mass="37935">MVLLPGGIPAYADGSAQESGISATESRLQELVEDKAALGFYYDERRDDYVVVLPATGHGSVGVAADFTLNGSAPTVKRSSTTQAAIDEFDRRIRAEAQRDKAAGHVFGSAFDLVRDVMAVTTDAPQDVVRSLSAGLPITVEHRHGTGGRNSRQYDSIPFRGGAAVTVGTAQCSSGFTVKSPQGDRYLLTAGHCGYVQGVPMGRPVSNTGSGENMGYFYNWNYPTRDIGLISRLNSAGVYGHHIYVGNATGTVKRVSGASDPVVGGTGYCRSGVSSFEQCGNRVVGTSGQLCDAAGCTQNLVTYDQGAASLGGDSGAPLYTYNSDRSAVVVRGIHIGIVGTTYYAEKWSLIASSQGVSIATSTP</sequence>
<dbReference type="CDD" id="cd21112">
    <property type="entry name" value="alphaLP-like"/>
    <property type="match status" value="1"/>
</dbReference>
<dbReference type="InterPro" id="IPR018114">
    <property type="entry name" value="TRYPSIN_HIS"/>
</dbReference>
<dbReference type="Gene3D" id="2.40.10.10">
    <property type="entry name" value="Trypsin-like serine proteases"/>
    <property type="match status" value="2"/>
</dbReference>
<dbReference type="Proteomes" id="UP001285352">
    <property type="component" value="Unassembled WGS sequence"/>
</dbReference>
<dbReference type="PROSITE" id="PS00134">
    <property type="entry name" value="TRYPSIN_HIS"/>
    <property type="match status" value="1"/>
</dbReference>
<dbReference type="RefSeq" id="WP_319973911.1">
    <property type="nucleotide sequence ID" value="NZ_JAXAVU010000004.1"/>
</dbReference>
<comment type="caution">
    <text evidence="1">The sequence shown here is derived from an EMBL/GenBank/DDBJ whole genome shotgun (WGS) entry which is preliminary data.</text>
</comment>
<evidence type="ECO:0000313" key="2">
    <source>
        <dbReference type="Proteomes" id="UP001285352"/>
    </source>
</evidence>
<reference evidence="1 2" key="1">
    <citation type="submission" date="2023-11" db="EMBL/GenBank/DDBJ databases">
        <title>Lentzea sokolovensis, sp. nov., Lentzea kristufkii, sp. nov., and Lentzea miocenensis, sp. nov., rare actinobacteria from Sokolov Coal Basin, Miocene lacustrine sediment, Czech Republic.</title>
        <authorList>
            <person name="Lara A."/>
            <person name="Kotroba L."/>
            <person name="Nouioui I."/>
            <person name="Neumann-Schaal M."/>
            <person name="Mast Y."/>
            <person name="Chronakova A."/>
        </authorList>
    </citation>
    <scope>NUCLEOTIDE SEQUENCE [LARGE SCALE GENOMIC DNA]</scope>
    <source>
        <strain evidence="1 2">BCCO 10_0061</strain>
    </source>
</reference>
<evidence type="ECO:0000313" key="1">
    <source>
        <dbReference type="EMBL" id="MDX8141588.1"/>
    </source>
</evidence>
<keyword evidence="2" id="KW-1185">Reference proteome</keyword>
<dbReference type="SUPFAM" id="SSF50494">
    <property type="entry name" value="Trypsin-like serine proteases"/>
    <property type="match status" value="1"/>
</dbReference>
<dbReference type="EMBL" id="JAXAVU010000004">
    <property type="protein sequence ID" value="MDX8141588.1"/>
    <property type="molecule type" value="Genomic_DNA"/>
</dbReference>
<dbReference type="InterPro" id="IPR009003">
    <property type="entry name" value="Peptidase_S1_PA"/>
</dbReference>
<proteinExistence type="predicted"/>
<gene>
    <name evidence="1" type="ORF">SK854_05655</name>
</gene>
<accession>A0ABU4US08</accession>
<organism evidence="1 2">
    <name type="scientific">Lentzea sokolovensis</name>
    <dbReference type="NCBI Taxonomy" id="3095429"/>
    <lineage>
        <taxon>Bacteria</taxon>
        <taxon>Bacillati</taxon>
        <taxon>Actinomycetota</taxon>
        <taxon>Actinomycetes</taxon>
        <taxon>Pseudonocardiales</taxon>
        <taxon>Pseudonocardiaceae</taxon>
        <taxon>Lentzea</taxon>
    </lineage>
</organism>
<protein>
    <submittedName>
        <fullName evidence="1">S1 family peptidase</fullName>
    </submittedName>
</protein>